<dbReference type="InterPro" id="IPR036273">
    <property type="entry name" value="CRAL/TRIO_N_dom_sf"/>
</dbReference>
<accession>A0A9N9RUL7</accession>
<sequence>MVKQDLREKQSLELFKKWIDKHPYISFNKKDNVDDLLLSFLRAKNFSMDKTYESFEFTMKFIKSHPEFYDNITIDDYEYTRQPDSPIVLMKNRDKEGRAIYIYKGKYFDFSEKFMRRNYLTPHLSIYDVETQTKGFIIIFDFQDINLKKFSKIPINFIYDFFKISKYCALKPKQVNFIGMPTFIKPIFEVGKSFTSAKVLGRFNLLQNVEDLKKVMDVSVLPKEYGGSSNELMEYESFEAGAKFASLFTKFEVNFSKIQEFEGVGSFRKLEID</sequence>
<gene>
    <name evidence="2" type="ORF">CHIRRI_LOCUS8108</name>
</gene>
<dbReference type="AlphaFoldDB" id="A0A9N9RUL7"/>
<feature type="domain" description="CRAL-TRIO" evidence="1">
    <location>
        <begin position="77"/>
        <end position="233"/>
    </location>
</feature>
<evidence type="ECO:0000313" key="3">
    <source>
        <dbReference type="Proteomes" id="UP001153620"/>
    </source>
</evidence>
<proteinExistence type="predicted"/>
<reference evidence="2" key="1">
    <citation type="submission" date="2022-01" db="EMBL/GenBank/DDBJ databases">
        <authorList>
            <person name="King R."/>
        </authorList>
    </citation>
    <scope>NUCLEOTIDE SEQUENCE</scope>
</reference>
<dbReference type="Pfam" id="PF00650">
    <property type="entry name" value="CRAL_TRIO"/>
    <property type="match status" value="1"/>
</dbReference>
<keyword evidence="3" id="KW-1185">Reference proteome</keyword>
<dbReference type="Gene3D" id="1.10.8.20">
    <property type="entry name" value="N-terminal domain of phosphatidylinositol transfer protein sec14p"/>
    <property type="match status" value="1"/>
</dbReference>
<protein>
    <recommendedName>
        <fullName evidence="1">CRAL-TRIO domain-containing protein</fullName>
    </recommendedName>
</protein>
<name>A0A9N9RUL7_9DIPT</name>
<dbReference type="Gene3D" id="3.40.525.10">
    <property type="entry name" value="CRAL-TRIO lipid binding domain"/>
    <property type="match status" value="1"/>
</dbReference>
<dbReference type="PROSITE" id="PS50191">
    <property type="entry name" value="CRAL_TRIO"/>
    <property type="match status" value="1"/>
</dbReference>
<evidence type="ECO:0000313" key="2">
    <source>
        <dbReference type="EMBL" id="CAG9805233.1"/>
    </source>
</evidence>
<dbReference type="PANTHER" id="PTHR10174:SF208">
    <property type="entry name" value="CRAL-TRIO DOMAIN-CONTAINING PROTEIN DDB_G0278031"/>
    <property type="match status" value="1"/>
</dbReference>
<dbReference type="InterPro" id="IPR001251">
    <property type="entry name" value="CRAL-TRIO_dom"/>
</dbReference>
<dbReference type="SUPFAM" id="SSF46938">
    <property type="entry name" value="CRAL/TRIO N-terminal domain"/>
    <property type="match status" value="1"/>
</dbReference>
<reference evidence="2" key="2">
    <citation type="submission" date="2022-10" db="EMBL/GenBank/DDBJ databases">
        <authorList>
            <consortium name="ENA_rothamsted_submissions"/>
            <consortium name="culmorum"/>
            <person name="King R."/>
        </authorList>
    </citation>
    <scope>NUCLEOTIDE SEQUENCE</scope>
</reference>
<dbReference type="EMBL" id="OU895878">
    <property type="protein sequence ID" value="CAG9805233.1"/>
    <property type="molecule type" value="Genomic_DNA"/>
</dbReference>
<dbReference type="PANTHER" id="PTHR10174">
    <property type="entry name" value="ALPHA-TOCOPHEROL TRANSFER PROTEIN-RELATED"/>
    <property type="match status" value="1"/>
</dbReference>
<dbReference type="SUPFAM" id="SSF52087">
    <property type="entry name" value="CRAL/TRIO domain"/>
    <property type="match status" value="1"/>
</dbReference>
<dbReference type="InterPro" id="IPR036865">
    <property type="entry name" value="CRAL-TRIO_dom_sf"/>
</dbReference>
<dbReference type="OrthoDB" id="6682367at2759"/>
<dbReference type="Proteomes" id="UP001153620">
    <property type="component" value="Chromosome 2"/>
</dbReference>
<dbReference type="PRINTS" id="PR00180">
    <property type="entry name" value="CRETINALDHBP"/>
</dbReference>
<dbReference type="SMART" id="SM00516">
    <property type="entry name" value="SEC14"/>
    <property type="match status" value="1"/>
</dbReference>
<dbReference type="CDD" id="cd00170">
    <property type="entry name" value="SEC14"/>
    <property type="match status" value="1"/>
</dbReference>
<organism evidence="2 3">
    <name type="scientific">Chironomus riparius</name>
    <dbReference type="NCBI Taxonomy" id="315576"/>
    <lineage>
        <taxon>Eukaryota</taxon>
        <taxon>Metazoa</taxon>
        <taxon>Ecdysozoa</taxon>
        <taxon>Arthropoda</taxon>
        <taxon>Hexapoda</taxon>
        <taxon>Insecta</taxon>
        <taxon>Pterygota</taxon>
        <taxon>Neoptera</taxon>
        <taxon>Endopterygota</taxon>
        <taxon>Diptera</taxon>
        <taxon>Nematocera</taxon>
        <taxon>Chironomoidea</taxon>
        <taxon>Chironomidae</taxon>
        <taxon>Chironominae</taxon>
        <taxon>Chironomus</taxon>
    </lineage>
</organism>
<dbReference type="GO" id="GO:1902936">
    <property type="term" value="F:phosphatidylinositol bisphosphate binding"/>
    <property type="evidence" value="ECO:0007669"/>
    <property type="project" value="TreeGrafter"/>
</dbReference>
<dbReference type="GO" id="GO:0016020">
    <property type="term" value="C:membrane"/>
    <property type="evidence" value="ECO:0007669"/>
    <property type="project" value="TreeGrafter"/>
</dbReference>
<evidence type="ECO:0000259" key="1">
    <source>
        <dbReference type="PROSITE" id="PS50191"/>
    </source>
</evidence>